<feature type="region of interest" description="Disordered" evidence="18">
    <location>
        <begin position="165"/>
        <end position="184"/>
    </location>
</feature>
<protein>
    <recommendedName>
        <fullName evidence="5">Rab GTPase-binding effector protein 2</fullName>
    </recommendedName>
</protein>
<evidence type="ECO:0000259" key="20">
    <source>
        <dbReference type="Pfam" id="PF09311"/>
    </source>
</evidence>
<dbReference type="Ensembl" id="ENSPMGT00000021752.1">
    <property type="protein sequence ID" value="ENSPMGP00000020416.1"/>
    <property type="gene ID" value="ENSPMGG00000016514.1"/>
</dbReference>
<evidence type="ECO:0000256" key="3">
    <source>
        <dbReference type="ARBA" id="ARBA00004412"/>
    </source>
</evidence>
<reference evidence="21" key="1">
    <citation type="submission" date="2025-08" db="UniProtKB">
        <authorList>
            <consortium name="Ensembl"/>
        </authorList>
    </citation>
    <scope>IDENTIFICATION</scope>
</reference>
<evidence type="ECO:0000256" key="4">
    <source>
        <dbReference type="ARBA" id="ARBA00006603"/>
    </source>
</evidence>
<keyword evidence="10" id="KW-0967">Endosome</keyword>
<dbReference type="SUPFAM" id="SSF103652">
    <property type="entry name" value="G protein-binding domain"/>
    <property type="match status" value="2"/>
</dbReference>
<feature type="coiled-coil region" evidence="17">
    <location>
        <begin position="53"/>
        <end position="91"/>
    </location>
</feature>
<dbReference type="GO" id="GO:0005096">
    <property type="term" value="F:GTPase activator activity"/>
    <property type="evidence" value="ECO:0007669"/>
    <property type="project" value="InterPro"/>
</dbReference>
<dbReference type="GO" id="GO:0030030">
    <property type="term" value="P:cell projection organization"/>
    <property type="evidence" value="ECO:0007669"/>
    <property type="project" value="UniProtKB-KW"/>
</dbReference>
<dbReference type="STRING" id="409849.ENSPMGP00000020416"/>
<comment type="function">
    <text evidence="16">Plays a role in membrane trafficking and in homotypic early endosome fusion. Participates in arteriogenesis by regulating vascular endothelial growth factor receptor 2/VEGFR2 cell surface expression and endosomal trafficking. By interacting with SDCCAG8, localizes to centrosomes and plays a critical role in ciliogenesis.</text>
</comment>
<name>A0A3B4AVQ4_9GOBI</name>
<evidence type="ECO:0000256" key="6">
    <source>
        <dbReference type="ARBA" id="ARBA00022448"/>
    </source>
</evidence>
<evidence type="ECO:0000256" key="1">
    <source>
        <dbReference type="ARBA" id="ARBA00004120"/>
    </source>
</evidence>
<keyword evidence="22" id="KW-1185">Reference proteome</keyword>
<dbReference type="InterPro" id="IPR015390">
    <property type="entry name" value="Rabaptin_Rab5-bd_dom"/>
</dbReference>
<dbReference type="GO" id="GO:0006897">
    <property type="term" value="P:endocytosis"/>
    <property type="evidence" value="ECO:0007669"/>
    <property type="project" value="UniProtKB-KW"/>
</dbReference>
<keyword evidence="11" id="KW-0970">Cilium biogenesis/degradation</keyword>
<feature type="coiled-coil region" evidence="17">
    <location>
        <begin position="212"/>
        <end position="246"/>
    </location>
</feature>
<dbReference type="Proteomes" id="UP000261520">
    <property type="component" value="Unplaced"/>
</dbReference>
<evidence type="ECO:0000256" key="5">
    <source>
        <dbReference type="ARBA" id="ARBA00019765"/>
    </source>
</evidence>
<evidence type="ECO:0000256" key="17">
    <source>
        <dbReference type="SAM" id="Coils"/>
    </source>
</evidence>
<dbReference type="Pfam" id="PF09311">
    <property type="entry name" value="Rab5-bind"/>
    <property type="match status" value="1"/>
</dbReference>
<accession>A0A3B4AVQ4</accession>
<evidence type="ECO:0000256" key="12">
    <source>
        <dbReference type="ARBA" id="ARBA00022927"/>
    </source>
</evidence>
<dbReference type="GO" id="GO:0008083">
    <property type="term" value="F:growth factor activity"/>
    <property type="evidence" value="ECO:0007669"/>
    <property type="project" value="InterPro"/>
</dbReference>
<comment type="similarity">
    <text evidence="4">Belongs to the rabaptin family.</text>
</comment>
<feature type="region of interest" description="Disordered" evidence="18">
    <location>
        <begin position="295"/>
        <end position="314"/>
    </location>
</feature>
<evidence type="ECO:0000256" key="15">
    <source>
        <dbReference type="ARBA" id="ARBA00023273"/>
    </source>
</evidence>
<evidence type="ECO:0000256" key="13">
    <source>
        <dbReference type="ARBA" id="ARBA00023054"/>
    </source>
</evidence>
<evidence type="ECO:0000256" key="7">
    <source>
        <dbReference type="ARBA" id="ARBA00022490"/>
    </source>
</evidence>
<keyword evidence="13 17" id="KW-0175">Coiled coil</keyword>
<reference evidence="21" key="2">
    <citation type="submission" date="2025-09" db="UniProtKB">
        <authorList>
            <consortium name="Ensembl"/>
        </authorList>
    </citation>
    <scope>IDENTIFICATION</scope>
</reference>
<dbReference type="Gene3D" id="1.20.5.730">
    <property type="entry name" value="Single helix bin"/>
    <property type="match status" value="1"/>
</dbReference>
<evidence type="ECO:0000313" key="22">
    <source>
        <dbReference type="Proteomes" id="UP000261520"/>
    </source>
</evidence>
<evidence type="ECO:0000259" key="19">
    <source>
        <dbReference type="Pfam" id="PF03528"/>
    </source>
</evidence>
<dbReference type="PANTHER" id="PTHR31179:SF6">
    <property type="entry name" value="RAB GTPASE-BINDING EFFECTOR PROTEIN 2"/>
    <property type="match status" value="1"/>
</dbReference>
<evidence type="ECO:0000256" key="9">
    <source>
        <dbReference type="ARBA" id="ARBA00022583"/>
    </source>
</evidence>
<comment type="subcellular location">
    <subcellularLocation>
        <location evidence="1">Cytoplasm</location>
        <location evidence="1">Cytoskeleton</location>
        <location evidence="1">Cilium basal body</location>
    </subcellularLocation>
    <subcellularLocation>
        <location evidence="2">Cytoplasm</location>
        <location evidence="2">Cytoskeleton</location>
        <location evidence="2">Microtubule organizing center</location>
        <location evidence="2">Centrosome</location>
    </subcellularLocation>
    <subcellularLocation>
        <location evidence="3">Early endosome</location>
    </subcellularLocation>
</comment>
<dbReference type="Pfam" id="PF03528">
    <property type="entry name" value="Rabaptin"/>
    <property type="match status" value="1"/>
</dbReference>
<evidence type="ECO:0000256" key="8">
    <source>
        <dbReference type="ARBA" id="ARBA00022553"/>
    </source>
</evidence>
<proteinExistence type="inferred from homology"/>
<evidence type="ECO:0000256" key="16">
    <source>
        <dbReference type="ARBA" id="ARBA00045310"/>
    </source>
</evidence>
<dbReference type="Gene3D" id="1.20.5.340">
    <property type="match status" value="1"/>
</dbReference>
<dbReference type="GO" id="GO:0005769">
    <property type="term" value="C:early endosome"/>
    <property type="evidence" value="ECO:0007669"/>
    <property type="project" value="UniProtKB-SubCell"/>
</dbReference>
<evidence type="ECO:0000256" key="11">
    <source>
        <dbReference type="ARBA" id="ARBA00022794"/>
    </source>
</evidence>
<feature type="domain" description="Rabaptin GTPase-Rab5 binding" evidence="20">
    <location>
        <begin position="318"/>
        <end position="442"/>
    </location>
</feature>
<keyword evidence="9" id="KW-0254">Endocytosis</keyword>
<feature type="domain" description="Rabaptin coiled-coil" evidence="19">
    <location>
        <begin position="25"/>
        <end position="85"/>
    </location>
</feature>
<evidence type="ECO:0000256" key="18">
    <source>
        <dbReference type="SAM" id="MobiDB-lite"/>
    </source>
</evidence>
<keyword evidence="6" id="KW-0813">Transport</keyword>
<sequence length="466" mass="52216">SMETIYSTLKKAHSQDRNEPFLNRSDLRAQLEECRAQVEHWQGVATICELSKQEELAELQKQCDQEMQSLQEALRETAAQYEARIAFLQSQQSDSQRACGHSLSSGKKGKKDPESPASTNKPRSDSDLQGTPERAGLAQDSEEGALVCTDSFFSLRNCDSASLSSFSMDTPSLPRKPNAQDDTDSLVSTGTLVPEAIYLPPAGHRLVSHSDWESLHAQLSDLRAEVSRLESEKENLEKELDTQTNQTHKQVSKLQSQVKTSEALLKDLHKSFSQSQNAVQSRLAELSLSQKRMHSELSRLRGEEVEEEEQQTTLEGAHCEERLRIEIVNLKELLDARTEENVQFSSLKTETERIQALKDQLQADLLVCRNELGALRVALSHVQSTNKSLTADKTSLQQQCLELRSQVISLRSQVDTSQTVQRDFVQLSQSLQVKLELIRQAETLEQVRGIVEDAMSEDLATPTEAT</sequence>
<evidence type="ECO:0000256" key="10">
    <source>
        <dbReference type="ARBA" id="ARBA00022753"/>
    </source>
</evidence>
<evidence type="ECO:0000256" key="14">
    <source>
        <dbReference type="ARBA" id="ARBA00023212"/>
    </source>
</evidence>
<dbReference type="PANTHER" id="PTHR31179">
    <property type="entry name" value="RAB GTPASE-BINDING EFFECTOR PROTEIN"/>
    <property type="match status" value="1"/>
</dbReference>
<feature type="region of interest" description="Disordered" evidence="18">
    <location>
        <begin position="92"/>
        <end position="142"/>
    </location>
</feature>
<keyword evidence="8" id="KW-0597">Phosphoprotein</keyword>
<keyword evidence="15" id="KW-0966">Cell projection</keyword>
<dbReference type="AlphaFoldDB" id="A0A3B4AVQ4"/>
<dbReference type="GO" id="GO:0005813">
    <property type="term" value="C:centrosome"/>
    <property type="evidence" value="ECO:0007669"/>
    <property type="project" value="UniProtKB-SubCell"/>
</dbReference>
<evidence type="ECO:0000256" key="2">
    <source>
        <dbReference type="ARBA" id="ARBA00004300"/>
    </source>
</evidence>
<dbReference type="GO" id="GO:0015031">
    <property type="term" value="P:protein transport"/>
    <property type="evidence" value="ECO:0007669"/>
    <property type="project" value="UniProtKB-KW"/>
</dbReference>
<dbReference type="InterPro" id="IPR018514">
    <property type="entry name" value="Rabaptin_CC"/>
</dbReference>
<keyword evidence="14" id="KW-0206">Cytoskeleton</keyword>
<keyword evidence="7" id="KW-0963">Cytoplasm</keyword>
<evidence type="ECO:0000313" key="21">
    <source>
        <dbReference type="Ensembl" id="ENSPMGP00000020416.1"/>
    </source>
</evidence>
<keyword evidence="12" id="KW-0653">Protein transport</keyword>
<dbReference type="InterPro" id="IPR003914">
    <property type="entry name" value="Rabaptin"/>
</dbReference>
<organism evidence="21 22">
    <name type="scientific">Periophthalmus magnuspinnatus</name>
    <dbReference type="NCBI Taxonomy" id="409849"/>
    <lineage>
        <taxon>Eukaryota</taxon>
        <taxon>Metazoa</taxon>
        <taxon>Chordata</taxon>
        <taxon>Craniata</taxon>
        <taxon>Vertebrata</taxon>
        <taxon>Euteleostomi</taxon>
        <taxon>Actinopterygii</taxon>
        <taxon>Neopterygii</taxon>
        <taxon>Teleostei</taxon>
        <taxon>Neoteleostei</taxon>
        <taxon>Acanthomorphata</taxon>
        <taxon>Gobiaria</taxon>
        <taxon>Gobiiformes</taxon>
        <taxon>Gobioidei</taxon>
        <taxon>Gobiidae</taxon>
        <taxon>Oxudercinae</taxon>
        <taxon>Periophthalmus</taxon>
    </lineage>
</organism>